<dbReference type="RefSeq" id="WP_005538437.1">
    <property type="nucleotide sequence ID" value="NZ_BAABDY010000004.1"/>
</dbReference>
<comment type="caution">
    <text evidence="1">The sequence shown here is derived from an EMBL/GenBank/DDBJ whole genome shotgun (WGS) entry which is preliminary data.</text>
</comment>
<keyword evidence="2" id="KW-1185">Reference proteome</keyword>
<reference evidence="1 2" key="1">
    <citation type="submission" date="2022-06" db="EMBL/GenBank/DDBJ databases">
        <title>Haloarcula sp. a new haloarchaeum isolate from saline soil.</title>
        <authorList>
            <person name="Strakova D."/>
            <person name="Galisteo C."/>
            <person name="Sanchez-Porro C."/>
            <person name="Ventosa A."/>
        </authorList>
    </citation>
    <scope>NUCLEOTIDE SEQUENCE [LARGE SCALE GENOMIC DNA]</scope>
    <source>
        <strain evidence="1 2">JCM 15760</strain>
    </source>
</reference>
<name>A0ABU2EZX3_HALAR</name>
<dbReference type="Proteomes" id="UP001248536">
    <property type="component" value="Unassembled WGS sequence"/>
</dbReference>
<evidence type="ECO:0000313" key="1">
    <source>
        <dbReference type="EMBL" id="MDS0253767.1"/>
    </source>
</evidence>
<accession>A0ABU2EZX3</accession>
<sequence length="94" mass="9955">MELTSDTETRQTTMTVTVRVPNGADGGLTTDAQRRLSRVEGVLAVTIEDLCRLQPGLSATEVTVRVTIETDIAPPARSITASLSELTGVTPVES</sequence>
<protein>
    <submittedName>
        <fullName evidence="1">Uncharacterized protein</fullName>
    </submittedName>
</protein>
<evidence type="ECO:0000313" key="2">
    <source>
        <dbReference type="Proteomes" id="UP001248536"/>
    </source>
</evidence>
<dbReference type="EMBL" id="JAMQCP010000002">
    <property type="protein sequence ID" value="MDS0253767.1"/>
    <property type="molecule type" value="Genomic_DNA"/>
</dbReference>
<gene>
    <name evidence="1" type="ORF">NC662_08615</name>
</gene>
<organism evidence="1 2">
    <name type="scientific">Haloarcula argentinensis</name>
    <dbReference type="NCBI Taxonomy" id="43776"/>
    <lineage>
        <taxon>Archaea</taxon>
        <taxon>Methanobacteriati</taxon>
        <taxon>Methanobacteriota</taxon>
        <taxon>Stenosarchaea group</taxon>
        <taxon>Halobacteria</taxon>
        <taxon>Halobacteriales</taxon>
        <taxon>Haloarculaceae</taxon>
        <taxon>Haloarcula</taxon>
    </lineage>
</organism>
<proteinExistence type="predicted"/>